<feature type="transmembrane region" description="Helical" evidence="1">
    <location>
        <begin position="6"/>
        <end position="26"/>
    </location>
</feature>
<protein>
    <submittedName>
        <fullName evidence="2">Uncharacterized protein</fullName>
    </submittedName>
</protein>
<proteinExistence type="predicted"/>
<dbReference type="Gene3D" id="3.40.50.11350">
    <property type="match status" value="1"/>
</dbReference>
<name>A0A3G5AAM3_9VIRU</name>
<organism evidence="2">
    <name type="scientific">Hyperionvirus sp</name>
    <dbReference type="NCBI Taxonomy" id="2487770"/>
    <lineage>
        <taxon>Viruses</taxon>
        <taxon>Varidnaviria</taxon>
        <taxon>Bamfordvirae</taxon>
        <taxon>Nucleocytoviricota</taxon>
        <taxon>Megaviricetes</taxon>
        <taxon>Imitervirales</taxon>
        <taxon>Mimiviridae</taxon>
        <taxon>Klosneuvirinae</taxon>
    </lineage>
</organism>
<evidence type="ECO:0000313" key="2">
    <source>
        <dbReference type="EMBL" id="AYV84286.1"/>
    </source>
</evidence>
<keyword evidence="1" id="KW-0472">Membrane</keyword>
<keyword evidence="1" id="KW-0812">Transmembrane</keyword>
<dbReference type="EMBL" id="MK072403">
    <property type="protein sequence ID" value="AYV84286.1"/>
    <property type="molecule type" value="Genomic_DNA"/>
</dbReference>
<accession>A0A3G5AAM3</accession>
<keyword evidence="1" id="KW-1133">Transmembrane helix</keyword>
<evidence type="ECO:0000256" key="1">
    <source>
        <dbReference type="SAM" id="Phobius"/>
    </source>
</evidence>
<reference evidence="2" key="1">
    <citation type="submission" date="2018-10" db="EMBL/GenBank/DDBJ databases">
        <title>Hidden diversity of soil giant viruses.</title>
        <authorList>
            <person name="Schulz F."/>
            <person name="Alteio L."/>
            <person name="Goudeau D."/>
            <person name="Ryan E.M."/>
            <person name="Malmstrom R.R."/>
            <person name="Blanchard J."/>
            <person name="Woyke T."/>
        </authorList>
    </citation>
    <scope>NUCLEOTIDE SEQUENCE</scope>
    <source>
        <strain evidence="2">HYV1</strain>
    </source>
</reference>
<sequence>MSYFITFSSAGLGNILLPYISGLILCRKTKRHFVLIYGKGTAGDITFDKLIEANDPNVSIIIDDSHLNKVMNAETINYYRPPYADYTFSNANDIFAKNINEILTPKMTSVVNDYDKIINDPSDCVCAYSLGQWITNNPNYDPFTYHSLREINKYTIKKEFKTLTLNKKITDEIATYNRLNRIDNNTFGIHFRLTDVKNPNDYIHDVARIKSLVCDVLLWNENAQFFISSDEANIENEFVSEFGDIKMKSRPKKNYPQIIDGLITRDELVMQESFIDLLILSSTTFIQDFTNTPNWRIGTFYSLARALSNDVKYITGKMRSIPSLSTESISAPYGFSYAINIYQYTLIADPLIKSELVIFEDGVPLSFPHSPHTEIRDFGKGRYSHWDTNLYFSTSDNSDPRTNSREYKFIIYN</sequence>
<gene>
    <name evidence="2" type="ORF">Hyperionvirus21_20</name>
</gene>